<evidence type="ECO:0000313" key="2">
    <source>
        <dbReference type="Proteomes" id="UP000798488"/>
    </source>
</evidence>
<dbReference type="Proteomes" id="UP000798488">
    <property type="component" value="Unassembled WGS sequence"/>
</dbReference>
<keyword evidence="2" id="KW-1185">Reference proteome</keyword>
<comment type="caution">
    <text evidence="1">The sequence shown here is derived from an EMBL/GenBank/DDBJ whole genome shotgun (WGS) entry which is preliminary data.</text>
</comment>
<dbReference type="NCBIfam" id="NF041239">
    <property type="entry name" value="Moor_selen_rel"/>
    <property type="match status" value="1"/>
</dbReference>
<proteinExistence type="predicted"/>
<name>A0A9D2WQV6_9FIRM</name>
<dbReference type="InterPro" id="IPR049744">
    <property type="entry name" value="CC/Se_fam"/>
</dbReference>
<reference evidence="1" key="1">
    <citation type="submission" date="2016-02" db="EMBL/GenBank/DDBJ databases">
        <title>Draft Genome Sequence of Sporotomaculum syntrophicum Strain FB, a Syntrophic Benzoate Degrader.</title>
        <authorList>
            <person name="Nobu M.K."/>
            <person name="Narihiro T."/>
            <person name="Qiu Y.-L."/>
            <person name="Ohashi A."/>
            <person name="Liu W.-T."/>
            <person name="Yuji S."/>
        </authorList>
    </citation>
    <scope>NUCLEOTIDE SEQUENCE</scope>
    <source>
        <strain evidence="1">FB</strain>
    </source>
</reference>
<dbReference type="AlphaFoldDB" id="A0A9D2WQV6"/>
<sequence>MKFNLGRVVNVSVIAKSTHDVHGDSGNIPKVEISEDASGYILDKGGIITLMLGRAFGFSCCADNVCEPVVFAGKSRLPEIFYNEVLTNGIKVYISKGVLVEPDGIKISLGNLRGVPTLEVEGIITY</sequence>
<evidence type="ECO:0000313" key="1">
    <source>
        <dbReference type="EMBL" id="KAF1085251.1"/>
    </source>
</evidence>
<dbReference type="EMBL" id="LSRS01000003">
    <property type="protein sequence ID" value="KAF1085251.1"/>
    <property type="molecule type" value="Genomic_DNA"/>
</dbReference>
<organism evidence="1 2">
    <name type="scientific">Sporotomaculum syntrophicum</name>
    <dbReference type="NCBI Taxonomy" id="182264"/>
    <lineage>
        <taxon>Bacteria</taxon>
        <taxon>Bacillati</taxon>
        <taxon>Bacillota</taxon>
        <taxon>Clostridia</taxon>
        <taxon>Eubacteriales</taxon>
        <taxon>Desulfallaceae</taxon>
        <taxon>Sporotomaculum</taxon>
    </lineage>
</organism>
<gene>
    <name evidence="1" type="ORF">SPSYN_01387</name>
</gene>
<accession>A0A9D2WQV6</accession>
<protein>
    <submittedName>
        <fullName evidence="1">Uncharacterized protein</fullName>
    </submittedName>
</protein>